<comment type="caution">
    <text evidence="3">The sequence shown here is derived from an EMBL/GenBank/DDBJ whole genome shotgun (WGS) entry which is preliminary data.</text>
</comment>
<proteinExistence type="predicted"/>
<dbReference type="Pfam" id="PF00561">
    <property type="entry name" value="Abhydrolase_1"/>
    <property type="match status" value="1"/>
</dbReference>
<organism evidence="3 4">
    <name type="scientific">Phycicoccus elongatus Lp2</name>
    <dbReference type="NCBI Taxonomy" id="1193181"/>
    <lineage>
        <taxon>Bacteria</taxon>
        <taxon>Bacillati</taxon>
        <taxon>Actinomycetota</taxon>
        <taxon>Actinomycetes</taxon>
        <taxon>Micrococcales</taxon>
        <taxon>Intrasporangiaceae</taxon>
        <taxon>Phycicoccus</taxon>
    </lineage>
</organism>
<name>N0E2H3_9MICO</name>
<evidence type="ECO:0000259" key="2">
    <source>
        <dbReference type="Pfam" id="PF00561"/>
    </source>
</evidence>
<evidence type="ECO:0000313" key="3">
    <source>
        <dbReference type="EMBL" id="CCH71143.1"/>
    </source>
</evidence>
<evidence type="ECO:0000313" key="4">
    <source>
        <dbReference type="Proteomes" id="UP000013167"/>
    </source>
</evidence>
<feature type="transmembrane region" description="Helical" evidence="1">
    <location>
        <begin position="13"/>
        <end position="40"/>
    </location>
</feature>
<sequence>MAESRALGNLGRAAVGAGIAIGSASAAAGLGSLAGAAYFARKVLTPDRRRPDDVVITSIGRDVVTVSATPDTVVPGRYGLWLDGGLGHARVGDIVAHDVDHGQVTRTVTAVDRGFLAPGPARWNAYYWGAPPDESLGLRTHHLSVRGELGILPAWVVPPADPAPGGGDRWAILVHGRGARREEALRAIGPLHELGWTALVPNYRNDEGVVAGPDGRYNLGLSEWRDIEAAIDHAARLGAQEIVLVGWSMGGAIVLQFLDRSPLSQLVDGVVLDGPVIDWGDVLAHHGRLHHVPDPVLGLSRAMMGRRWGKRLVGVHDVLDVAQTDWVSRADELTHPMLLIHSADDEFVPVGPSRALAHRRPDLIRYEEFTVARHCKEWNVDPQRWESVLTDFVEGLSG</sequence>
<keyword evidence="4" id="KW-1185">Reference proteome</keyword>
<protein>
    <submittedName>
        <fullName evidence="3">Secreted protein</fullName>
    </submittedName>
</protein>
<dbReference type="EMBL" id="CAIZ01000154">
    <property type="protein sequence ID" value="CCH71143.1"/>
    <property type="molecule type" value="Genomic_DNA"/>
</dbReference>
<reference evidence="3 4" key="1">
    <citation type="journal article" date="2013" name="ISME J.">
        <title>A metabolic model for members of the genus Tetrasphaera involved in enhanced biological phosphorus removal.</title>
        <authorList>
            <person name="Kristiansen R."/>
            <person name="Nguyen H.T.T."/>
            <person name="Saunders A.M."/>
            <person name="Nielsen J.L."/>
            <person name="Wimmer R."/>
            <person name="Le V.Q."/>
            <person name="McIlroy S.J."/>
            <person name="Petrovski S."/>
            <person name="Seviour R.J."/>
            <person name="Calteau A."/>
            <person name="Nielsen K.L."/>
            <person name="Nielsen P.H."/>
        </authorList>
    </citation>
    <scope>NUCLEOTIDE SEQUENCE [LARGE SCALE GENOMIC DNA]</scope>
    <source>
        <strain evidence="3 4">Lp2</strain>
    </source>
</reference>
<accession>N0E2H3</accession>
<keyword evidence="1" id="KW-0472">Membrane</keyword>
<dbReference type="SUPFAM" id="SSF53474">
    <property type="entry name" value="alpha/beta-Hydrolases"/>
    <property type="match status" value="1"/>
</dbReference>
<dbReference type="GO" id="GO:0003824">
    <property type="term" value="F:catalytic activity"/>
    <property type="evidence" value="ECO:0007669"/>
    <property type="project" value="UniProtKB-ARBA"/>
</dbReference>
<evidence type="ECO:0000256" key="1">
    <source>
        <dbReference type="SAM" id="Phobius"/>
    </source>
</evidence>
<feature type="domain" description="AB hydrolase-1" evidence="2">
    <location>
        <begin position="227"/>
        <end position="280"/>
    </location>
</feature>
<dbReference type="AlphaFoldDB" id="N0E2H3"/>
<dbReference type="RefSeq" id="WP_010850975.1">
    <property type="nucleotide sequence ID" value="NZ_HF570956.1"/>
</dbReference>
<dbReference type="InterPro" id="IPR029058">
    <property type="entry name" value="AB_hydrolase_fold"/>
</dbReference>
<dbReference type="eggNOG" id="COG1073">
    <property type="taxonomic scope" value="Bacteria"/>
</dbReference>
<dbReference type="InterPro" id="IPR000073">
    <property type="entry name" value="AB_hydrolase_1"/>
</dbReference>
<keyword evidence="1" id="KW-1133">Transmembrane helix</keyword>
<dbReference type="STRING" id="1193181.BN10_810016"/>
<keyword evidence="1" id="KW-0812">Transmembrane</keyword>
<gene>
    <name evidence="3" type="ORF">BN10_810016</name>
</gene>
<dbReference type="Gene3D" id="3.40.50.1820">
    <property type="entry name" value="alpha/beta hydrolase"/>
    <property type="match status" value="1"/>
</dbReference>
<dbReference type="HOGENOM" id="CLU_057522_0_0_11"/>
<dbReference type="Proteomes" id="UP000013167">
    <property type="component" value="Unassembled WGS sequence"/>
</dbReference>